<sequence>MIRESPSTNSLSAAEARRVALAAQGFRGSARLRARRPFDPALERLHVLQIDSVNVFARSHYMPVFSRHGVYDSEQLDKHLWNSGEYTEYWAHEAAFIPVGDRPLFGWRMHEFRDRYAGQERYAALQPTLDRVREALADGGPQFVRELEEGPREKRGPWWDWSETKHAVEVLFARGDVVSSGREGFQRRYALAEQVLPASALVEVSREDAQRQLVEQAARSLGVGTLADLADYHRLKTADARVAVRALEESGILIPVSVAGWQKANGTPEQAWMHRDAAVPSRLAPDALLTPFDPVVWFRPRAERMFDFHYRIEIYTPKEKRQYGYYCLPLMVNGVLAGRIDLKADRKSKELLVQAAWQEEKAPARTAEAAQDLLARAAAWQGLESVSVSGVGNLALPGRFDAAQMDTAK</sequence>
<dbReference type="RefSeq" id="WP_166287564.1">
    <property type="nucleotide sequence ID" value="NZ_CP049863.1"/>
</dbReference>
<dbReference type="Pfam" id="PF06224">
    <property type="entry name" value="AlkZ-like"/>
    <property type="match status" value="1"/>
</dbReference>
<accession>A0A6G7XBF0</accession>
<protein>
    <submittedName>
        <fullName evidence="1">Winged helix-turn-helix domain-containing protein</fullName>
    </submittedName>
</protein>
<proteinExistence type="predicted"/>
<name>A0A6G7XBF0_9MICO</name>
<gene>
    <name evidence="1" type="ORF">G7068_00870</name>
</gene>
<dbReference type="KEGG" id="lvi:G7068_00870"/>
<evidence type="ECO:0000313" key="1">
    <source>
        <dbReference type="EMBL" id="QIK61924.1"/>
    </source>
</evidence>
<reference evidence="1 2" key="1">
    <citation type="submission" date="2020-03" db="EMBL/GenBank/DDBJ databases">
        <title>Leucobacter sp. nov., isolated from beetles.</title>
        <authorList>
            <person name="Hyun D.-W."/>
            <person name="Bae J.-W."/>
        </authorList>
    </citation>
    <scope>NUCLEOTIDE SEQUENCE [LARGE SCALE GENOMIC DNA]</scope>
    <source>
        <strain evidence="1 2">HDW9C</strain>
    </source>
</reference>
<dbReference type="PANTHER" id="PTHR30528">
    <property type="entry name" value="CYTOPLASMIC PROTEIN"/>
    <property type="match status" value="1"/>
</dbReference>
<evidence type="ECO:0000313" key="2">
    <source>
        <dbReference type="Proteomes" id="UP000502677"/>
    </source>
</evidence>
<dbReference type="AlphaFoldDB" id="A0A6G7XBF0"/>
<organism evidence="1 2">
    <name type="scientific">Leucobacter viscericola</name>
    <dbReference type="NCBI Taxonomy" id="2714935"/>
    <lineage>
        <taxon>Bacteria</taxon>
        <taxon>Bacillati</taxon>
        <taxon>Actinomycetota</taxon>
        <taxon>Actinomycetes</taxon>
        <taxon>Micrococcales</taxon>
        <taxon>Microbacteriaceae</taxon>
        <taxon>Leucobacter</taxon>
    </lineage>
</organism>
<dbReference type="InterPro" id="IPR009351">
    <property type="entry name" value="AlkZ-like"/>
</dbReference>
<dbReference type="PANTHER" id="PTHR30528:SF0">
    <property type="entry name" value="CYTOPLASMIC PROTEIN"/>
    <property type="match status" value="1"/>
</dbReference>
<dbReference type="Proteomes" id="UP000502677">
    <property type="component" value="Chromosome"/>
</dbReference>
<dbReference type="EMBL" id="CP049863">
    <property type="protein sequence ID" value="QIK61924.1"/>
    <property type="molecule type" value="Genomic_DNA"/>
</dbReference>
<keyword evidence="2" id="KW-1185">Reference proteome</keyword>